<feature type="region of interest" description="Disordered" evidence="1">
    <location>
        <begin position="1"/>
        <end position="25"/>
    </location>
</feature>
<accession>A0A4C1TGB5</accession>
<comment type="caution">
    <text evidence="2">The sequence shown here is derived from an EMBL/GenBank/DDBJ whole genome shotgun (WGS) entry which is preliminary data.</text>
</comment>
<reference evidence="2 3" key="1">
    <citation type="journal article" date="2019" name="Commun. Biol.">
        <title>The bagworm genome reveals a unique fibroin gene that provides high tensile strength.</title>
        <authorList>
            <person name="Kono N."/>
            <person name="Nakamura H."/>
            <person name="Ohtoshi R."/>
            <person name="Tomita M."/>
            <person name="Numata K."/>
            <person name="Arakawa K."/>
        </authorList>
    </citation>
    <scope>NUCLEOTIDE SEQUENCE [LARGE SCALE GENOMIC DNA]</scope>
</reference>
<evidence type="ECO:0000313" key="3">
    <source>
        <dbReference type="Proteomes" id="UP000299102"/>
    </source>
</evidence>
<dbReference type="Proteomes" id="UP000299102">
    <property type="component" value="Unassembled WGS sequence"/>
</dbReference>
<evidence type="ECO:0000256" key="1">
    <source>
        <dbReference type="SAM" id="MobiDB-lite"/>
    </source>
</evidence>
<feature type="compositionally biased region" description="Basic and acidic residues" evidence="1">
    <location>
        <begin position="1"/>
        <end position="12"/>
    </location>
</feature>
<dbReference type="EMBL" id="BGZK01000051">
    <property type="protein sequence ID" value="GBP12457.1"/>
    <property type="molecule type" value="Genomic_DNA"/>
</dbReference>
<proteinExistence type="predicted"/>
<feature type="compositionally biased region" description="Low complexity" evidence="1">
    <location>
        <begin position="13"/>
        <end position="22"/>
    </location>
</feature>
<organism evidence="2 3">
    <name type="scientific">Eumeta variegata</name>
    <name type="common">Bagworm moth</name>
    <name type="synonym">Eumeta japonica</name>
    <dbReference type="NCBI Taxonomy" id="151549"/>
    <lineage>
        <taxon>Eukaryota</taxon>
        <taxon>Metazoa</taxon>
        <taxon>Ecdysozoa</taxon>
        <taxon>Arthropoda</taxon>
        <taxon>Hexapoda</taxon>
        <taxon>Insecta</taxon>
        <taxon>Pterygota</taxon>
        <taxon>Neoptera</taxon>
        <taxon>Endopterygota</taxon>
        <taxon>Lepidoptera</taxon>
        <taxon>Glossata</taxon>
        <taxon>Ditrysia</taxon>
        <taxon>Tineoidea</taxon>
        <taxon>Psychidae</taxon>
        <taxon>Oiketicinae</taxon>
        <taxon>Eumeta</taxon>
    </lineage>
</organism>
<gene>
    <name evidence="2" type="ORF">EVAR_75866_1</name>
</gene>
<name>A0A4C1TGB5_EUMVA</name>
<keyword evidence="3" id="KW-1185">Reference proteome</keyword>
<protein>
    <submittedName>
        <fullName evidence="2">Uncharacterized protein</fullName>
    </submittedName>
</protein>
<dbReference type="AlphaFoldDB" id="A0A4C1TGB5"/>
<evidence type="ECO:0000313" key="2">
    <source>
        <dbReference type="EMBL" id="GBP12457.1"/>
    </source>
</evidence>
<sequence>MTQRAMREELGRAARAAGARHVAPPPAPMPTASLISLASRICALYRDATKEWAVWEHPCIPGVPADERV</sequence>